<evidence type="ECO:0000256" key="1">
    <source>
        <dbReference type="ARBA" id="ARBA00007529"/>
    </source>
</evidence>
<reference evidence="2 3" key="1">
    <citation type="journal article" date="2017" name="Elife">
        <title>Extensive horizontal gene transfer in cheese-associated bacteria.</title>
        <authorList>
            <person name="Bonham K.S."/>
            <person name="Wolfe B.E."/>
            <person name="Dutton R.J."/>
        </authorList>
    </citation>
    <scope>NUCLEOTIDE SEQUENCE [LARGE SCALE GENOMIC DNA]</scope>
    <source>
        <strain evidence="2 3">341_9</strain>
    </source>
</reference>
<dbReference type="PANTHER" id="PTHR33442">
    <property type="entry name" value="TRANS-3-HYDROXY-L-PROLINE DEHYDRATASE"/>
    <property type="match status" value="1"/>
</dbReference>
<dbReference type="PIRSF" id="PIRSF029792">
    <property type="entry name" value="Pro_racemase"/>
    <property type="match status" value="1"/>
</dbReference>
<name>A0A2A3YKX5_9MICO</name>
<gene>
    <name evidence="2" type="ORF">CIK66_04885</name>
</gene>
<organism evidence="2 3">
    <name type="scientific">Brachybacterium alimentarium</name>
    <dbReference type="NCBI Taxonomy" id="47845"/>
    <lineage>
        <taxon>Bacteria</taxon>
        <taxon>Bacillati</taxon>
        <taxon>Actinomycetota</taxon>
        <taxon>Actinomycetes</taxon>
        <taxon>Micrococcales</taxon>
        <taxon>Dermabacteraceae</taxon>
        <taxon>Brachybacterium</taxon>
    </lineage>
</organism>
<dbReference type="SUPFAM" id="SSF54506">
    <property type="entry name" value="Diaminopimelate epimerase-like"/>
    <property type="match status" value="1"/>
</dbReference>
<dbReference type="RefSeq" id="WP_096163777.1">
    <property type="nucleotide sequence ID" value="NZ_BAAAIQ010000005.1"/>
</dbReference>
<keyword evidence="3" id="KW-1185">Reference proteome</keyword>
<dbReference type="AlphaFoldDB" id="A0A2A3YKX5"/>
<dbReference type="InterPro" id="IPR008794">
    <property type="entry name" value="Pro_racemase_fam"/>
</dbReference>
<dbReference type="GO" id="GO:0047580">
    <property type="term" value="F:4-hydroxyproline epimerase activity"/>
    <property type="evidence" value="ECO:0007669"/>
    <property type="project" value="TreeGrafter"/>
</dbReference>
<comment type="similarity">
    <text evidence="1">Belongs to the proline racemase family.</text>
</comment>
<dbReference type="SFLD" id="SFLDS00028">
    <property type="entry name" value="Proline_Racemase"/>
    <property type="match status" value="1"/>
</dbReference>
<sequence length="332" mass="35313">MRSTRVIHTVDAHVEGLPVRVVTGGVPTFPGESMDERRRWFLENSDDLRTLLMCEPRGNGWMSGAILQPPTRPDADYGVLFIEVTGVLPMCGAGTIGVATVLVDTGMVPVTEPVTTLRLDAPIGLITVDVQVADGKATSATIRNVPSYVHALDATVEVPGYGTLICDLAFGGNFYAFVDLEDLGIPFEHAAAERLVAAGTAIMAAVDEQIPLTHPESGFSGCEHVVLLAPGSDARRTRHVLINHPGWLDRSPGGTGTSALMAVLHARGELDLHTDFVNESFIGTSFTGRLVERTRVGEIDAVVPTITGSAWIIATAQLLLDPTDPFPAGFTL</sequence>
<proteinExistence type="inferred from homology"/>
<dbReference type="Pfam" id="PF05544">
    <property type="entry name" value="Pro_racemase"/>
    <property type="match status" value="1"/>
</dbReference>
<evidence type="ECO:0000313" key="3">
    <source>
        <dbReference type="Proteomes" id="UP000218598"/>
    </source>
</evidence>
<accession>A0A2A3YKX5</accession>
<dbReference type="FunFam" id="3.10.310.10:FF:000005">
    <property type="entry name" value="Proline racemase"/>
    <property type="match status" value="1"/>
</dbReference>
<dbReference type="Gene3D" id="3.10.310.10">
    <property type="entry name" value="Diaminopimelate Epimerase, Chain A, domain 1"/>
    <property type="match status" value="2"/>
</dbReference>
<comment type="caution">
    <text evidence="2">The sequence shown here is derived from an EMBL/GenBank/DDBJ whole genome shotgun (WGS) entry which is preliminary data.</text>
</comment>
<dbReference type="GeneID" id="95326380"/>
<dbReference type="Proteomes" id="UP000218598">
    <property type="component" value="Unassembled WGS sequence"/>
</dbReference>
<dbReference type="EMBL" id="NRGR01000008">
    <property type="protein sequence ID" value="PCC39996.1"/>
    <property type="molecule type" value="Genomic_DNA"/>
</dbReference>
<dbReference type="OrthoDB" id="181267at2"/>
<protein>
    <submittedName>
        <fullName evidence="2">Proline racemase</fullName>
    </submittedName>
</protein>
<dbReference type="PANTHER" id="PTHR33442:SF5">
    <property type="entry name" value="BIFUNCTIONAL TRANS-3-HYDROXY-L-PROLINE DEHYDRATASE_2-EPIMERASE"/>
    <property type="match status" value="1"/>
</dbReference>
<evidence type="ECO:0000313" key="2">
    <source>
        <dbReference type="EMBL" id="PCC39996.1"/>
    </source>
</evidence>